<sequence length="116" mass="13192">MSHEPSPSKQSDPPDPPPYPLDLPLKLAHRSPSPFIESQNHRRDLFTWLRPHGEAGSINPFSNWAKPDANQPHSPLWRWSLAFPITPTNPMCCFHPTTKLSLNPGCLSLWRLDLKP</sequence>
<feature type="compositionally biased region" description="Low complexity" evidence="1">
    <location>
        <begin position="1"/>
        <end position="11"/>
    </location>
</feature>
<evidence type="ECO:0000256" key="1">
    <source>
        <dbReference type="SAM" id="MobiDB-lite"/>
    </source>
</evidence>
<dbReference type="Proteomes" id="UP000029120">
    <property type="component" value="Chromosome 8"/>
</dbReference>
<keyword evidence="3" id="KW-1185">Reference proteome</keyword>
<evidence type="ECO:0000313" key="2">
    <source>
        <dbReference type="EMBL" id="KFK24816.1"/>
    </source>
</evidence>
<name>A0A087G4L4_ARAAL</name>
<gene>
    <name evidence="2" type="ordered locus">AALP_Aa8g028500</name>
</gene>
<proteinExistence type="predicted"/>
<dbReference type="Gramene" id="KFK24816">
    <property type="protein sequence ID" value="KFK24816"/>
    <property type="gene ID" value="AALP_AA8G028500"/>
</dbReference>
<accession>A0A087G4L4</accession>
<evidence type="ECO:0000313" key="3">
    <source>
        <dbReference type="Proteomes" id="UP000029120"/>
    </source>
</evidence>
<feature type="region of interest" description="Disordered" evidence="1">
    <location>
        <begin position="1"/>
        <end position="24"/>
    </location>
</feature>
<dbReference type="AlphaFoldDB" id="A0A087G4L4"/>
<organism evidence="2 3">
    <name type="scientific">Arabis alpina</name>
    <name type="common">Alpine rock-cress</name>
    <dbReference type="NCBI Taxonomy" id="50452"/>
    <lineage>
        <taxon>Eukaryota</taxon>
        <taxon>Viridiplantae</taxon>
        <taxon>Streptophyta</taxon>
        <taxon>Embryophyta</taxon>
        <taxon>Tracheophyta</taxon>
        <taxon>Spermatophyta</taxon>
        <taxon>Magnoliopsida</taxon>
        <taxon>eudicotyledons</taxon>
        <taxon>Gunneridae</taxon>
        <taxon>Pentapetalae</taxon>
        <taxon>rosids</taxon>
        <taxon>malvids</taxon>
        <taxon>Brassicales</taxon>
        <taxon>Brassicaceae</taxon>
        <taxon>Arabideae</taxon>
        <taxon>Arabis</taxon>
    </lineage>
</organism>
<dbReference type="EMBL" id="CM002876">
    <property type="protein sequence ID" value="KFK24816.1"/>
    <property type="molecule type" value="Genomic_DNA"/>
</dbReference>
<reference evidence="3" key="1">
    <citation type="journal article" date="2015" name="Nat. Plants">
        <title>Genome expansion of Arabis alpina linked with retrotransposition and reduced symmetric DNA methylation.</title>
        <authorList>
            <person name="Willing E.M."/>
            <person name="Rawat V."/>
            <person name="Mandakova T."/>
            <person name="Maumus F."/>
            <person name="James G.V."/>
            <person name="Nordstroem K.J."/>
            <person name="Becker C."/>
            <person name="Warthmann N."/>
            <person name="Chica C."/>
            <person name="Szarzynska B."/>
            <person name="Zytnicki M."/>
            <person name="Albani M.C."/>
            <person name="Kiefer C."/>
            <person name="Bergonzi S."/>
            <person name="Castaings L."/>
            <person name="Mateos J.L."/>
            <person name="Berns M.C."/>
            <person name="Bujdoso N."/>
            <person name="Piofczyk T."/>
            <person name="de Lorenzo L."/>
            <person name="Barrero-Sicilia C."/>
            <person name="Mateos I."/>
            <person name="Piednoel M."/>
            <person name="Hagmann J."/>
            <person name="Chen-Min-Tao R."/>
            <person name="Iglesias-Fernandez R."/>
            <person name="Schuster S.C."/>
            <person name="Alonso-Blanco C."/>
            <person name="Roudier F."/>
            <person name="Carbonero P."/>
            <person name="Paz-Ares J."/>
            <person name="Davis S.J."/>
            <person name="Pecinka A."/>
            <person name="Quesneville H."/>
            <person name="Colot V."/>
            <person name="Lysak M.A."/>
            <person name="Weigel D."/>
            <person name="Coupland G."/>
            <person name="Schneeberger K."/>
        </authorList>
    </citation>
    <scope>NUCLEOTIDE SEQUENCE [LARGE SCALE GENOMIC DNA]</scope>
    <source>
        <strain evidence="3">cv. Pajares</strain>
    </source>
</reference>
<protein>
    <submittedName>
        <fullName evidence="2">Uncharacterized protein</fullName>
    </submittedName>
</protein>